<feature type="region of interest" description="Disordered" evidence="1">
    <location>
        <begin position="132"/>
        <end position="234"/>
    </location>
</feature>
<organism evidence="2 3">
    <name type="scientific">Candidatus Iainarchaeum sp</name>
    <dbReference type="NCBI Taxonomy" id="3101447"/>
    <lineage>
        <taxon>Archaea</taxon>
        <taxon>Candidatus Iainarchaeota</taxon>
        <taxon>Candidatus Iainarchaeia</taxon>
        <taxon>Candidatus Iainarchaeales</taxon>
        <taxon>Candidatus Iainarchaeaceae</taxon>
        <taxon>Candidatus Iainarchaeum</taxon>
    </lineage>
</organism>
<comment type="caution">
    <text evidence="2">The sequence shown here is derived from an EMBL/GenBank/DDBJ whole genome shotgun (WGS) entry which is preliminary data.</text>
</comment>
<dbReference type="AlphaFoldDB" id="A0A938YML7"/>
<reference evidence="2" key="1">
    <citation type="submission" date="2021-01" db="EMBL/GenBank/DDBJ databases">
        <title>Active Sulfur Cycling in an Early Earth Analoge.</title>
        <authorList>
            <person name="Hahn C.R."/>
            <person name="Youssef N.H."/>
            <person name="Elshahed M."/>
        </authorList>
    </citation>
    <scope>NUCLEOTIDE SEQUENCE</scope>
    <source>
        <strain evidence="2">Zod_Metabat.1151</strain>
    </source>
</reference>
<evidence type="ECO:0000256" key="1">
    <source>
        <dbReference type="SAM" id="MobiDB-lite"/>
    </source>
</evidence>
<feature type="compositionally biased region" description="Basic residues" evidence="1">
    <location>
        <begin position="163"/>
        <end position="234"/>
    </location>
</feature>
<feature type="region of interest" description="Disordered" evidence="1">
    <location>
        <begin position="1"/>
        <end position="21"/>
    </location>
</feature>
<sequence length="346" mass="39803">MAKRLAKKKKPRAGSKAVKRDIKSLKKGLRKEIALTRNVKKSTTMQGKELSLLKKELEKLKKRRKRAALSEYNRFMRQQIKAGKTFKQAVRLWNQRKRALLKKGKKRSAYNIFISMQLKQGKTMKQAIAAWNRLKNPKKKRGRPAKKKPKPRRGPARAAIAKPKTKALKKPAGKKPVKRKPIKKKPKKRAVGKKPKPKRRPVKRKLKRKMPKRKRPVKRKPKRKTVRKRPARRIAQRAPAVVAGNVFPGQEIARAIEDTLKKISTSSETVSTVKKSISAGQASESSDEAIALRMLDVYFTEIARYGLKRRLTLDEVINAYFYALLRVERKGIELNEIKKAILREGL</sequence>
<gene>
    <name evidence="2" type="ORF">JW744_00690</name>
</gene>
<feature type="compositionally biased region" description="Basic residues" evidence="1">
    <location>
        <begin position="1"/>
        <end position="13"/>
    </location>
</feature>
<feature type="compositionally biased region" description="Basic residues" evidence="1">
    <location>
        <begin position="135"/>
        <end position="155"/>
    </location>
</feature>
<evidence type="ECO:0000313" key="3">
    <source>
        <dbReference type="Proteomes" id="UP000809243"/>
    </source>
</evidence>
<dbReference type="EMBL" id="JAFGDB010000011">
    <property type="protein sequence ID" value="MBN2066968.1"/>
    <property type="molecule type" value="Genomic_DNA"/>
</dbReference>
<protein>
    <submittedName>
        <fullName evidence="2">Uncharacterized protein</fullName>
    </submittedName>
</protein>
<evidence type="ECO:0000313" key="2">
    <source>
        <dbReference type="EMBL" id="MBN2066968.1"/>
    </source>
</evidence>
<proteinExistence type="predicted"/>
<name>A0A938YML7_9ARCH</name>
<accession>A0A938YML7</accession>
<dbReference type="Proteomes" id="UP000809243">
    <property type="component" value="Unassembled WGS sequence"/>
</dbReference>